<dbReference type="EMBL" id="LR798346">
    <property type="protein sequence ID" value="CAB5225336.1"/>
    <property type="molecule type" value="Genomic_DNA"/>
</dbReference>
<name>A0A6J7X693_9CAUD</name>
<dbReference type="EMBL" id="LR796654">
    <property type="protein sequence ID" value="CAB4157418.1"/>
    <property type="molecule type" value="Genomic_DNA"/>
</dbReference>
<gene>
    <name evidence="2" type="ORF">UFOVP686_17</name>
    <name evidence="3" type="ORF">UFOVP752_3</name>
</gene>
<accession>A0A6J7X693</accession>
<reference evidence="3" key="1">
    <citation type="submission" date="2020-05" db="EMBL/GenBank/DDBJ databases">
        <authorList>
            <person name="Chiriac C."/>
            <person name="Salcher M."/>
            <person name="Ghai R."/>
            <person name="Kavagutti S V."/>
        </authorList>
    </citation>
    <scope>NUCLEOTIDE SEQUENCE</scope>
</reference>
<evidence type="ECO:0000313" key="3">
    <source>
        <dbReference type="EMBL" id="CAB5225336.1"/>
    </source>
</evidence>
<protein>
    <submittedName>
        <fullName evidence="3">Uncharacterized protein</fullName>
    </submittedName>
</protein>
<proteinExistence type="predicted"/>
<sequence length="528" mass="57126">MRDVLDLFANAESGGNINARSSTPLSDAQGLFGFTSAAFNQVLQDHPDLRHVTKEQWAVDPQLQRTFADRLKQRHESILAGQGIDVNPVSLYANWHFGEGGGPKFLKSAPDTRMEDILDPIAIEANPYLKGKTQAEVMQIFGKKMGVALPNAVSAVSSSQGNTAMNPNQAPQSVLTNARAAYNPEDPVSVYNFITSNQQNVPVQQLTPEQREMLLADRQQRAGMLPMALAASLAGDKRVSAVGNAMAQDAFKARGPQRLGNAGWITEDGTVIKDPFQEEEGQQRRQDVALNLALQTSNTQALRRLATENTFTQAGRTPDGKPVVSNRTGQTYIVENGPNGPSYTPYSQNIIPNATYDKDVQAVQAALGSVRRSDAILAQVDQTPEAFGFVAQGVSKLPQFAQGRAAEILLSPEVMKTRTDVLRSAAQEISQLYGAALSLGEQARANTFIPNQDDPPQVVIQKLKAARDWAHATTQNYGPGVLRDAQGRIAMPNPQPGAQGQSAPAGGETRKTINGKNYVNRGGQWYEE</sequence>
<evidence type="ECO:0000256" key="1">
    <source>
        <dbReference type="SAM" id="MobiDB-lite"/>
    </source>
</evidence>
<organism evidence="3">
    <name type="scientific">uncultured Caudovirales phage</name>
    <dbReference type="NCBI Taxonomy" id="2100421"/>
    <lineage>
        <taxon>Viruses</taxon>
        <taxon>Duplodnaviria</taxon>
        <taxon>Heunggongvirae</taxon>
        <taxon>Uroviricota</taxon>
        <taxon>Caudoviricetes</taxon>
        <taxon>Peduoviridae</taxon>
        <taxon>Maltschvirus</taxon>
        <taxon>Maltschvirus maltsch</taxon>
    </lineage>
</organism>
<feature type="region of interest" description="Disordered" evidence="1">
    <location>
        <begin position="490"/>
        <end position="528"/>
    </location>
</feature>
<feature type="compositionally biased region" description="Low complexity" evidence="1">
    <location>
        <begin position="496"/>
        <end position="507"/>
    </location>
</feature>
<dbReference type="Gene3D" id="1.10.530.10">
    <property type="match status" value="1"/>
</dbReference>
<evidence type="ECO:0000313" key="2">
    <source>
        <dbReference type="EMBL" id="CAB4157418.1"/>
    </source>
</evidence>